<protein>
    <submittedName>
        <fullName evidence="5">Uncharacterized protein</fullName>
    </submittedName>
</protein>
<dbReference type="EMBL" id="CM029039">
    <property type="protein sequence ID" value="KAG2639440.1"/>
    <property type="molecule type" value="Genomic_DNA"/>
</dbReference>
<keyword evidence="1 3" id="KW-0853">WD repeat</keyword>
<dbReference type="InterPro" id="IPR036322">
    <property type="entry name" value="WD40_repeat_dom_sf"/>
</dbReference>
<gene>
    <name evidence="5" type="ORF">PVAP13_2KG012200</name>
</gene>
<proteinExistence type="predicted"/>
<feature type="compositionally biased region" description="Low complexity" evidence="4">
    <location>
        <begin position="22"/>
        <end position="31"/>
    </location>
</feature>
<dbReference type="Gene3D" id="2.130.10.10">
    <property type="entry name" value="YVTN repeat-like/Quinoprotein amine dehydrogenase"/>
    <property type="match status" value="1"/>
</dbReference>
<evidence type="ECO:0000313" key="6">
    <source>
        <dbReference type="Proteomes" id="UP000823388"/>
    </source>
</evidence>
<dbReference type="Proteomes" id="UP000823388">
    <property type="component" value="Chromosome 2K"/>
</dbReference>
<dbReference type="AlphaFoldDB" id="A0A8T0VW75"/>
<feature type="repeat" description="WD" evidence="3">
    <location>
        <begin position="384"/>
        <end position="415"/>
    </location>
</feature>
<feature type="region of interest" description="Disordered" evidence="4">
    <location>
        <begin position="21"/>
        <end position="52"/>
    </location>
</feature>
<comment type="caution">
    <text evidence="5">The sequence shown here is derived from an EMBL/GenBank/DDBJ whole genome shotgun (WGS) entry which is preliminary data.</text>
</comment>
<dbReference type="InterPro" id="IPR015943">
    <property type="entry name" value="WD40/YVTN_repeat-like_dom_sf"/>
</dbReference>
<evidence type="ECO:0000256" key="4">
    <source>
        <dbReference type="SAM" id="MobiDB-lite"/>
    </source>
</evidence>
<evidence type="ECO:0000256" key="2">
    <source>
        <dbReference type="ARBA" id="ARBA00022737"/>
    </source>
</evidence>
<name>A0A8T0VW75_PANVG</name>
<sequence length="463" mass="51145">MPPKELPGFYYDPGKNRYFPIRGPIPGAATRRPPPPAPPTPPPAATEGCSRKRARRPELLSAREMYGGGVIFSNKATRSTFKQQCHYLQASQPMIWKYQATTLVADKALEQLNTMVQTPQGLRESRMLLTGSMNGSIRLYGLGSALNNFGNEIEFLPQPAWTPVGKHKSAALPSVWSSEAPFSNFSSGITCIKKVGRHASDAPNTNVQQAWWLLLGRENLAALYILWIFLVLLTRQCDHGLRVKLHHLIIQCGQLIVVLMAHMQLSGKVVLCGLRNGSIAPVDVRQKHHDHPTGVPSASTARRTVPMLRSKHHGRLRNQADKACSGYIYMSSAVCSLVTLSSDENYFLGSSMDGCIKLFDLRLIQKGGIQSYEGHVNSHTHLPLVVDPSETLLMSGGEDCTVRIWSIKTGELIFAQSVCDTPFTALCWPERSRDLCGSSPFDVNHSWGAWLGSRNGLFYMHGT</sequence>
<dbReference type="PANTHER" id="PTHR44472">
    <property type="entry name" value="DDB1- AND CUL4-ASSOCIATED FACTOR 4-RELATED"/>
    <property type="match status" value="1"/>
</dbReference>
<dbReference type="SMART" id="SM00320">
    <property type="entry name" value="WD40"/>
    <property type="match status" value="2"/>
</dbReference>
<evidence type="ECO:0000313" key="5">
    <source>
        <dbReference type="EMBL" id="KAG2639440.1"/>
    </source>
</evidence>
<dbReference type="PANTHER" id="PTHR44472:SF1">
    <property type="entry name" value="DDB1 AND CUL4 ASSOCIATED FACTOR 4"/>
    <property type="match status" value="1"/>
</dbReference>
<dbReference type="SUPFAM" id="SSF50978">
    <property type="entry name" value="WD40 repeat-like"/>
    <property type="match status" value="1"/>
</dbReference>
<dbReference type="InterPro" id="IPR052254">
    <property type="entry name" value="CUL4-DDB1_E3_ligase_receptor"/>
</dbReference>
<reference evidence="5" key="1">
    <citation type="submission" date="2020-05" db="EMBL/GenBank/DDBJ databases">
        <title>WGS assembly of Panicum virgatum.</title>
        <authorList>
            <person name="Lovell J.T."/>
            <person name="Jenkins J."/>
            <person name="Shu S."/>
            <person name="Juenger T.E."/>
            <person name="Schmutz J."/>
        </authorList>
    </citation>
    <scope>NUCLEOTIDE SEQUENCE</scope>
    <source>
        <strain evidence="5">AP13</strain>
    </source>
</reference>
<dbReference type="Pfam" id="PF23761">
    <property type="entry name" value="Beta-prop_DCAF4"/>
    <property type="match status" value="1"/>
</dbReference>
<accession>A0A8T0VW75</accession>
<organism evidence="5 6">
    <name type="scientific">Panicum virgatum</name>
    <name type="common">Blackwell switchgrass</name>
    <dbReference type="NCBI Taxonomy" id="38727"/>
    <lineage>
        <taxon>Eukaryota</taxon>
        <taxon>Viridiplantae</taxon>
        <taxon>Streptophyta</taxon>
        <taxon>Embryophyta</taxon>
        <taxon>Tracheophyta</taxon>
        <taxon>Spermatophyta</taxon>
        <taxon>Magnoliopsida</taxon>
        <taxon>Liliopsida</taxon>
        <taxon>Poales</taxon>
        <taxon>Poaceae</taxon>
        <taxon>PACMAD clade</taxon>
        <taxon>Panicoideae</taxon>
        <taxon>Panicodae</taxon>
        <taxon>Paniceae</taxon>
        <taxon>Panicinae</taxon>
        <taxon>Panicum</taxon>
        <taxon>Panicum sect. Hiantes</taxon>
    </lineage>
</organism>
<evidence type="ECO:0000256" key="3">
    <source>
        <dbReference type="PROSITE-ProRule" id="PRU00221"/>
    </source>
</evidence>
<keyword evidence="2" id="KW-0677">Repeat</keyword>
<feature type="compositionally biased region" description="Pro residues" evidence="4">
    <location>
        <begin position="32"/>
        <end position="44"/>
    </location>
</feature>
<dbReference type="InterPro" id="IPR001680">
    <property type="entry name" value="WD40_rpt"/>
</dbReference>
<keyword evidence="6" id="KW-1185">Reference proteome</keyword>
<evidence type="ECO:0000256" key="1">
    <source>
        <dbReference type="ARBA" id="ARBA00022574"/>
    </source>
</evidence>
<dbReference type="PROSITE" id="PS50082">
    <property type="entry name" value="WD_REPEATS_2"/>
    <property type="match status" value="1"/>
</dbReference>